<evidence type="ECO:0000256" key="1">
    <source>
        <dbReference type="SAM" id="MobiDB-lite"/>
    </source>
</evidence>
<feature type="compositionally biased region" description="Basic and acidic residues" evidence="1">
    <location>
        <begin position="222"/>
        <end position="232"/>
    </location>
</feature>
<feature type="compositionally biased region" description="Basic and acidic residues" evidence="1">
    <location>
        <begin position="175"/>
        <end position="186"/>
    </location>
</feature>
<accession>A0A6P5XCA5</accession>
<reference evidence="4" key="1">
    <citation type="submission" date="2025-08" db="UniProtKB">
        <authorList>
            <consortium name="RefSeq"/>
        </authorList>
    </citation>
    <scope>IDENTIFICATION</scope>
    <source>
        <tissue evidence="4">Fruit stalk</tissue>
    </source>
</reference>
<keyword evidence="3" id="KW-1185">Reference proteome</keyword>
<feature type="domain" description="DUF4005" evidence="2">
    <location>
        <begin position="271"/>
        <end position="337"/>
    </location>
</feature>
<name>A0A6P5XCA5_DURZI</name>
<dbReference type="Proteomes" id="UP000515121">
    <property type="component" value="Unplaced"/>
</dbReference>
<feature type="compositionally biased region" description="Basic and acidic residues" evidence="1">
    <location>
        <begin position="124"/>
        <end position="136"/>
    </location>
</feature>
<evidence type="ECO:0000313" key="3">
    <source>
        <dbReference type="Proteomes" id="UP000515121"/>
    </source>
</evidence>
<feature type="compositionally biased region" description="Basic and acidic residues" evidence="1">
    <location>
        <begin position="199"/>
        <end position="213"/>
    </location>
</feature>
<proteinExistence type="predicted"/>
<evidence type="ECO:0000313" key="4">
    <source>
        <dbReference type="RefSeq" id="XP_022725974.1"/>
    </source>
</evidence>
<evidence type="ECO:0000259" key="2">
    <source>
        <dbReference type="Pfam" id="PF13178"/>
    </source>
</evidence>
<gene>
    <name evidence="4" type="primary">LOC111282231</name>
</gene>
<dbReference type="Pfam" id="PF13178">
    <property type="entry name" value="DUF4005"/>
    <property type="match status" value="1"/>
</dbReference>
<feature type="compositionally biased region" description="Basic and acidic residues" evidence="1">
    <location>
        <begin position="148"/>
        <end position="161"/>
    </location>
</feature>
<dbReference type="GeneID" id="111282231"/>
<sequence>MFFSLLFQTLYMTKHFHHFQLLASSPAVVPLCLQYGPEEPNSSWQWLEHWTRSHFWESPSQPIRSLVVKSQTKGVENRQGKTKQGVRKLSSARVENGSSRSSSEYDKPKRVLRGVSGNSAADSVRGHPQTELEKVKRNLRKLSNSAKDASDKSEVLNEKTKQTLKKTFSSDAPDVSERESAEKMRDVTTALSKPSNLEADLKFSSEDASHDEPNVSPAVDLPHAENSDKIEDMPVTEELSSKDEQVSDENSKPNRIRASFPAKIDNQEIGLNNMPKVPSYMAPTESAKARLRGQGSPWFTHEVVEKNGLNRRYSLPSSTNSNISTLSPRAQRLVQVAGKGAIHSDKSRDASDKVVRPEWRR</sequence>
<protein>
    <submittedName>
        <fullName evidence="4">Protein IQ-DOMAIN 31-like</fullName>
    </submittedName>
</protein>
<dbReference type="RefSeq" id="XP_022725974.1">
    <property type="nucleotide sequence ID" value="XM_022870239.1"/>
</dbReference>
<dbReference type="AlphaFoldDB" id="A0A6P5XCA5"/>
<organism evidence="3 4">
    <name type="scientific">Durio zibethinus</name>
    <name type="common">Durian</name>
    <dbReference type="NCBI Taxonomy" id="66656"/>
    <lineage>
        <taxon>Eukaryota</taxon>
        <taxon>Viridiplantae</taxon>
        <taxon>Streptophyta</taxon>
        <taxon>Embryophyta</taxon>
        <taxon>Tracheophyta</taxon>
        <taxon>Spermatophyta</taxon>
        <taxon>Magnoliopsida</taxon>
        <taxon>eudicotyledons</taxon>
        <taxon>Gunneridae</taxon>
        <taxon>Pentapetalae</taxon>
        <taxon>rosids</taxon>
        <taxon>malvids</taxon>
        <taxon>Malvales</taxon>
        <taxon>Malvaceae</taxon>
        <taxon>Helicteroideae</taxon>
        <taxon>Durio</taxon>
    </lineage>
</organism>
<feature type="compositionally biased region" description="Basic and acidic residues" evidence="1">
    <location>
        <begin position="239"/>
        <end position="252"/>
    </location>
</feature>
<dbReference type="KEGG" id="dzi:111282231"/>
<dbReference type="InterPro" id="IPR025064">
    <property type="entry name" value="DUF4005"/>
</dbReference>
<feature type="compositionally biased region" description="Basic and acidic residues" evidence="1">
    <location>
        <begin position="342"/>
        <end position="361"/>
    </location>
</feature>
<feature type="region of interest" description="Disordered" evidence="1">
    <location>
        <begin position="70"/>
        <end position="259"/>
    </location>
</feature>
<feature type="region of interest" description="Disordered" evidence="1">
    <location>
        <begin position="337"/>
        <end position="361"/>
    </location>
</feature>
<dbReference type="OrthoDB" id="1905649at2759"/>